<dbReference type="NCBIfam" id="NF003481">
    <property type="entry name" value="PRK05151.1"/>
    <property type="match status" value="1"/>
</dbReference>
<feature type="transmembrane region" description="Helical" evidence="8">
    <location>
        <begin position="130"/>
        <end position="151"/>
    </location>
</feature>
<dbReference type="Pfam" id="PF02508">
    <property type="entry name" value="Rnf-Nqr"/>
    <property type="match status" value="1"/>
</dbReference>
<evidence type="ECO:0000313" key="10">
    <source>
        <dbReference type="Proteomes" id="UP000052008"/>
    </source>
</evidence>
<dbReference type="PANTHER" id="PTHR30335">
    <property type="entry name" value="INTEGRAL MEMBRANE PROTEIN OF SOXR-REDUCING COMPLEX"/>
    <property type="match status" value="1"/>
</dbReference>
<dbReference type="EC" id="7.-.-.-" evidence="8"/>
<proteinExistence type="inferred from homology"/>
<evidence type="ECO:0000256" key="7">
    <source>
        <dbReference type="ARBA" id="ARBA00023136"/>
    </source>
</evidence>
<comment type="subcellular location">
    <subcellularLocation>
        <location evidence="8">Cell membrane</location>
        <topology evidence="8">Multi-pass membrane protein</topology>
    </subcellularLocation>
    <subcellularLocation>
        <location evidence="1">Endomembrane system</location>
        <topology evidence="1">Multi-pass membrane protein</topology>
    </subcellularLocation>
</comment>
<dbReference type="GO" id="GO:0005886">
    <property type="term" value="C:plasma membrane"/>
    <property type="evidence" value="ECO:0007669"/>
    <property type="project" value="UniProtKB-SubCell"/>
</dbReference>
<accession>A0A0S7WT81</accession>
<dbReference type="PATRIC" id="fig|1703770.3.peg.1876"/>
<dbReference type="STRING" id="1703770.AMJ39_04615"/>
<comment type="caution">
    <text evidence="9">The sequence shown here is derived from an EMBL/GenBank/DDBJ whole genome shotgun (WGS) entry which is preliminary data.</text>
</comment>
<evidence type="ECO:0000256" key="3">
    <source>
        <dbReference type="ARBA" id="ARBA00022692"/>
    </source>
</evidence>
<keyword evidence="6 8" id="KW-1133">Transmembrane helix</keyword>
<comment type="similarity">
    <text evidence="8">Belongs to the NqrDE/RnfAE family.</text>
</comment>
<keyword evidence="8" id="KW-1003">Cell membrane</keyword>
<keyword evidence="2 8" id="KW-0813">Transport</keyword>
<name>A0A0S7WT81_UNCT6</name>
<evidence type="ECO:0000256" key="4">
    <source>
        <dbReference type="ARBA" id="ARBA00022967"/>
    </source>
</evidence>
<reference evidence="9 10" key="1">
    <citation type="journal article" date="2015" name="Microbiome">
        <title>Genomic resolution of linkages in carbon, nitrogen, and sulfur cycling among widespread estuary sediment bacteria.</title>
        <authorList>
            <person name="Baker B.J."/>
            <person name="Lazar C.S."/>
            <person name="Teske A.P."/>
            <person name="Dick G.J."/>
        </authorList>
    </citation>
    <scope>NUCLEOTIDE SEQUENCE [LARGE SCALE GENOMIC DNA]</scope>
    <source>
        <strain evidence="9">DG_24</strain>
    </source>
</reference>
<protein>
    <recommendedName>
        <fullName evidence="8">Ion-translocating oxidoreductase complex subunit A</fullName>
        <ecNumber evidence="8">7.-.-.-</ecNumber>
    </recommendedName>
    <alternativeName>
        <fullName evidence="8">Rnf electron transport complex subunit A</fullName>
    </alternativeName>
</protein>
<evidence type="ECO:0000256" key="1">
    <source>
        <dbReference type="ARBA" id="ARBA00004127"/>
    </source>
</evidence>
<comment type="function">
    <text evidence="8">Part of a membrane-bound complex that couples electron transfer with translocation of ions across the membrane.</text>
</comment>
<sequence length="193" mass="20740">MGELFVIFVAAVLVNNFVLARFLGICPFLGVSKKVETAFGMGMAVIFVMTLASVGTILLYNYVLVPLNLGFLQIVAFILVIASLVQFVETVLRKTVPALYKALGIYLPLITTNCAILGLALLNVMKSYNFLKSVIFGLGAGIGFTLALLIMSGIRERLEFADVPKSLRGVPIALITASLLSIAFLGFTGLIKM</sequence>
<dbReference type="InterPro" id="IPR011293">
    <property type="entry name" value="Ion_transpt_RnfA/RsxA"/>
</dbReference>
<keyword evidence="7 8" id="KW-0472">Membrane</keyword>
<keyword evidence="5 8" id="KW-0249">Electron transport</keyword>
<dbReference type="AlphaFoldDB" id="A0A0S7WT81"/>
<dbReference type="GO" id="GO:0012505">
    <property type="term" value="C:endomembrane system"/>
    <property type="evidence" value="ECO:0007669"/>
    <property type="project" value="UniProtKB-SubCell"/>
</dbReference>
<dbReference type="InterPro" id="IPR003667">
    <property type="entry name" value="NqrDE/RnfAE"/>
</dbReference>
<dbReference type="HAMAP" id="MF_00459">
    <property type="entry name" value="RsxA_RnfA"/>
    <property type="match status" value="1"/>
</dbReference>
<evidence type="ECO:0000256" key="6">
    <source>
        <dbReference type="ARBA" id="ARBA00022989"/>
    </source>
</evidence>
<dbReference type="PIRSF" id="PIRSF006102">
    <property type="entry name" value="NQR_DE"/>
    <property type="match status" value="1"/>
</dbReference>
<evidence type="ECO:0000256" key="2">
    <source>
        <dbReference type="ARBA" id="ARBA00022448"/>
    </source>
</evidence>
<feature type="transmembrane region" description="Helical" evidence="8">
    <location>
        <begin position="69"/>
        <end position="92"/>
    </location>
</feature>
<feature type="transmembrane region" description="Helical" evidence="8">
    <location>
        <begin position="6"/>
        <end position="31"/>
    </location>
</feature>
<dbReference type="NCBIfam" id="TIGR01943">
    <property type="entry name" value="rnfA"/>
    <property type="match status" value="1"/>
</dbReference>
<keyword evidence="3 8" id="KW-0812">Transmembrane</keyword>
<dbReference type="EMBL" id="LIZS01000019">
    <property type="protein sequence ID" value="KPJ53429.1"/>
    <property type="molecule type" value="Genomic_DNA"/>
</dbReference>
<evidence type="ECO:0000256" key="5">
    <source>
        <dbReference type="ARBA" id="ARBA00022982"/>
    </source>
</evidence>
<dbReference type="GO" id="GO:0022900">
    <property type="term" value="P:electron transport chain"/>
    <property type="evidence" value="ECO:0007669"/>
    <property type="project" value="UniProtKB-UniRule"/>
</dbReference>
<gene>
    <name evidence="8" type="primary">rnfA</name>
    <name evidence="9" type="ORF">AMJ39_04615</name>
</gene>
<evidence type="ECO:0000256" key="8">
    <source>
        <dbReference type="HAMAP-Rule" id="MF_00459"/>
    </source>
</evidence>
<keyword evidence="4 8" id="KW-1278">Translocase</keyword>
<feature type="transmembrane region" description="Helical" evidence="8">
    <location>
        <begin position="38"/>
        <end position="63"/>
    </location>
</feature>
<feature type="transmembrane region" description="Helical" evidence="8">
    <location>
        <begin position="104"/>
        <end position="124"/>
    </location>
</feature>
<feature type="transmembrane region" description="Helical" evidence="8">
    <location>
        <begin position="172"/>
        <end position="191"/>
    </location>
</feature>
<dbReference type="InterPro" id="IPR050133">
    <property type="entry name" value="NqrDE/RnfAE_oxidrdctase"/>
</dbReference>
<dbReference type="PANTHER" id="PTHR30335:SF0">
    <property type="entry name" value="ION-TRANSLOCATING OXIDOREDUCTASE COMPLEX SUBUNIT A"/>
    <property type="match status" value="1"/>
</dbReference>
<organism evidence="9 10">
    <name type="scientific">candidate division TA06 bacterium DG_24</name>
    <dbReference type="NCBI Taxonomy" id="1703770"/>
    <lineage>
        <taxon>Bacteria</taxon>
        <taxon>Bacteria division TA06</taxon>
    </lineage>
</organism>
<evidence type="ECO:0000313" key="9">
    <source>
        <dbReference type="EMBL" id="KPJ53429.1"/>
    </source>
</evidence>
<dbReference type="Proteomes" id="UP000052008">
    <property type="component" value="Unassembled WGS sequence"/>
</dbReference>
<comment type="subunit">
    <text evidence="8">The complex is composed of six subunits: RnfA, RnfB, RnfC, RnfD, RnfE and RnfG.</text>
</comment>